<evidence type="ECO:0000256" key="4">
    <source>
        <dbReference type="ARBA" id="ARBA00023163"/>
    </source>
</evidence>
<comment type="similarity">
    <text evidence="1">Belongs to the sigma-70 factor family. ECF subfamily.</text>
</comment>
<dbReference type="GO" id="GO:0016987">
    <property type="term" value="F:sigma factor activity"/>
    <property type="evidence" value="ECO:0007669"/>
    <property type="project" value="UniProtKB-KW"/>
</dbReference>
<evidence type="ECO:0000256" key="2">
    <source>
        <dbReference type="ARBA" id="ARBA00023015"/>
    </source>
</evidence>
<protein>
    <submittedName>
        <fullName evidence="8">Uncharacterized protein</fullName>
    </submittedName>
</protein>
<evidence type="ECO:0000256" key="5">
    <source>
        <dbReference type="SAM" id="Phobius"/>
    </source>
</evidence>
<accession>A0A9W6C1Q5</accession>
<dbReference type="InterPro" id="IPR036388">
    <property type="entry name" value="WH-like_DNA-bd_sf"/>
</dbReference>
<dbReference type="InterPro" id="IPR013324">
    <property type="entry name" value="RNA_pol_sigma_r3/r4-like"/>
</dbReference>
<feature type="domain" description="RNA polymerase sigma factor 70 region 4 type 2" evidence="7">
    <location>
        <begin position="96"/>
        <end position="136"/>
    </location>
</feature>
<dbReference type="PANTHER" id="PTHR43133:SF25">
    <property type="entry name" value="RNA POLYMERASE SIGMA FACTOR RFAY-RELATED"/>
    <property type="match status" value="1"/>
</dbReference>
<evidence type="ECO:0000256" key="1">
    <source>
        <dbReference type="ARBA" id="ARBA00010641"/>
    </source>
</evidence>
<organism evidence="8 9">
    <name type="scientific">Pleodorina starrii</name>
    <dbReference type="NCBI Taxonomy" id="330485"/>
    <lineage>
        <taxon>Eukaryota</taxon>
        <taxon>Viridiplantae</taxon>
        <taxon>Chlorophyta</taxon>
        <taxon>core chlorophytes</taxon>
        <taxon>Chlorophyceae</taxon>
        <taxon>CS clade</taxon>
        <taxon>Chlamydomonadales</taxon>
        <taxon>Volvocaceae</taxon>
        <taxon>Pleodorina</taxon>
    </lineage>
</organism>
<evidence type="ECO:0000256" key="3">
    <source>
        <dbReference type="ARBA" id="ARBA00023082"/>
    </source>
</evidence>
<keyword evidence="4" id="KW-0804">Transcription</keyword>
<dbReference type="GO" id="GO:0003677">
    <property type="term" value="F:DNA binding"/>
    <property type="evidence" value="ECO:0007669"/>
    <property type="project" value="InterPro"/>
</dbReference>
<name>A0A9W6C1Q5_9CHLO</name>
<reference evidence="8 9" key="1">
    <citation type="journal article" date="2023" name="Commun. Biol.">
        <title>Reorganization of the ancestral sex-determining regions during the evolution of trioecy in Pleodorina starrii.</title>
        <authorList>
            <person name="Takahashi K."/>
            <person name="Suzuki S."/>
            <person name="Kawai-Toyooka H."/>
            <person name="Yamamoto K."/>
            <person name="Hamaji T."/>
            <person name="Ootsuki R."/>
            <person name="Yamaguchi H."/>
            <person name="Kawachi M."/>
            <person name="Higashiyama T."/>
            <person name="Nozaki H."/>
        </authorList>
    </citation>
    <scope>NUCLEOTIDE SEQUENCE [LARGE SCALE GENOMIC DNA]</scope>
    <source>
        <strain evidence="8 9">NIES-4479</strain>
    </source>
</reference>
<dbReference type="NCBIfam" id="TIGR02937">
    <property type="entry name" value="sigma70-ECF"/>
    <property type="match status" value="1"/>
</dbReference>
<dbReference type="AlphaFoldDB" id="A0A9W6C1Q5"/>
<evidence type="ECO:0000259" key="7">
    <source>
        <dbReference type="Pfam" id="PF08281"/>
    </source>
</evidence>
<feature type="transmembrane region" description="Helical" evidence="5">
    <location>
        <begin position="220"/>
        <end position="240"/>
    </location>
</feature>
<dbReference type="InterPro" id="IPR013325">
    <property type="entry name" value="RNA_pol_sigma_r2"/>
</dbReference>
<feature type="domain" description="RNA polymerase sigma-70 region 2" evidence="6">
    <location>
        <begin position="4"/>
        <end position="66"/>
    </location>
</feature>
<dbReference type="EMBL" id="BRXU01000058">
    <property type="protein sequence ID" value="GLC62179.1"/>
    <property type="molecule type" value="Genomic_DNA"/>
</dbReference>
<comment type="caution">
    <text evidence="8">The sequence shown here is derived from an EMBL/GenBank/DDBJ whole genome shotgun (WGS) entry which is preliminary data.</text>
</comment>
<evidence type="ECO:0000313" key="9">
    <source>
        <dbReference type="Proteomes" id="UP001165080"/>
    </source>
</evidence>
<dbReference type="InterPro" id="IPR013249">
    <property type="entry name" value="RNA_pol_sigma70_r4_t2"/>
</dbReference>
<dbReference type="PANTHER" id="PTHR43133">
    <property type="entry name" value="RNA POLYMERASE ECF-TYPE SIGMA FACTO"/>
    <property type="match status" value="1"/>
</dbReference>
<evidence type="ECO:0000313" key="8">
    <source>
        <dbReference type="EMBL" id="GLC62179.1"/>
    </source>
</evidence>
<dbReference type="InterPro" id="IPR007627">
    <property type="entry name" value="RNA_pol_sigma70_r2"/>
</dbReference>
<dbReference type="InterPro" id="IPR014284">
    <property type="entry name" value="RNA_pol_sigma-70_dom"/>
</dbReference>
<dbReference type="Gene3D" id="1.10.10.10">
    <property type="entry name" value="Winged helix-like DNA-binding domain superfamily/Winged helix DNA-binding domain"/>
    <property type="match status" value="1"/>
</dbReference>
<evidence type="ECO:0000259" key="6">
    <source>
        <dbReference type="Pfam" id="PF04542"/>
    </source>
</evidence>
<dbReference type="SUPFAM" id="SSF88659">
    <property type="entry name" value="Sigma3 and sigma4 domains of RNA polymerase sigma factors"/>
    <property type="match status" value="1"/>
</dbReference>
<keyword evidence="5" id="KW-0472">Membrane</keyword>
<dbReference type="Proteomes" id="UP001165080">
    <property type="component" value="Unassembled WGS sequence"/>
</dbReference>
<keyword evidence="9" id="KW-1185">Reference proteome</keyword>
<keyword evidence="5" id="KW-1133">Transmembrane helix</keyword>
<dbReference type="Pfam" id="PF04542">
    <property type="entry name" value="Sigma70_r2"/>
    <property type="match status" value="1"/>
</dbReference>
<dbReference type="Pfam" id="PF08281">
    <property type="entry name" value="Sigma70_r4_2"/>
    <property type="match status" value="1"/>
</dbReference>
<keyword evidence="2" id="KW-0805">Transcription regulation</keyword>
<dbReference type="InterPro" id="IPR039425">
    <property type="entry name" value="RNA_pol_sigma-70-like"/>
</dbReference>
<gene>
    <name evidence="8" type="primary">PLESTB003187</name>
    <name evidence="8" type="ORF">PLESTB_001849000</name>
</gene>
<proteinExistence type="inferred from homology"/>
<keyword evidence="3" id="KW-0731">Sigma factor</keyword>
<dbReference type="GO" id="GO:0006352">
    <property type="term" value="P:DNA-templated transcription initiation"/>
    <property type="evidence" value="ECO:0007669"/>
    <property type="project" value="InterPro"/>
</dbReference>
<sequence length="356" mass="37689">MIALLPRLRSFARGLSGQHALADDLVQITVEKALRNLDAFVPGTRMDSWLFRILRNSFIDHVRARRDTDSLDDDDAMPLVGQDGREVTETRLHLADVRRAMSRLPEDQRVVLMLVCVEGMRYREAALALDVPLGTSDEMLMALADGELDEATAERLWRRIETDPALADRFALFADTRHGLQAAYPPEPVPDRLIATVMAGTPASDPVVVPFRRRVSARPMAAWAMAASLVLAVGLGGFLAGRATPPAGATLQQAAAALAQVPTGGEAALPGGAVARALASYDTELGLCRLIEAGAERALMCRDQGGWSVALAVPGAGQDAYLPASDLGTGLIDTALDDLGAGPALDPAAEAAALSD</sequence>
<dbReference type="SUPFAM" id="SSF88946">
    <property type="entry name" value="Sigma2 domain of RNA polymerase sigma factors"/>
    <property type="match status" value="1"/>
</dbReference>
<keyword evidence="5" id="KW-0812">Transmembrane</keyword>
<dbReference type="Gene3D" id="1.10.1740.10">
    <property type="match status" value="1"/>
</dbReference>